<dbReference type="EMBL" id="ABJB010900360">
    <property type="status" value="NOT_ANNOTATED_CDS"/>
    <property type="molecule type" value="Genomic_DNA"/>
</dbReference>
<organism>
    <name type="scientific">Ixodes scapularis</name>
    <name type="common">Black-legged tick</name>
    <name type="synonym">Deer tick</name>
    <dbReference type="NCBI Taxonomy" id="6945"/>
    <lineage>
        <taxon>Eukaryota</taxon>
        <taxon>Metazoa</taxon>
        <taxon>Ecdysozoa</taxon>
        <taxon>Arthropoda</taxon>
        <taxon>Chelicerata</taxon>
        <taxon>Arachnida</taxon>
        <taxon>Acari</taxon>
        <taxon>Parasitiformes</taxon>
        <taxon>Ixodida</taxon>
        <taxon>Ixodoidea</taxon>
        <taxon>Ixodidae</taxon>
        <taxon>Ixodinae</taxon>
        <taxon>Ixodes</taxon>
    </lineage>
</organism>
<keyword evidence="4" id="KW-1185">Reference proteome</keyword>
<feature type="chain" id="PRO_5014568377" evidence="1">
    <location>
        <begin position="25"/>
        <end position="77"/>
    </location>
</feature>
<evidence type="ECO:0000256" key="1">
    <source>
        <dbReference type="SAM" id="SignalP"/>
    </source>
</evidence>
<keyword evidence="1" id="KW-0732">Signal</keyword>
<evidence type="ECO:0000313" key="2">
    <source>
        <dbReference type="EMBL" id="EEC19538.1"/>
    </source>
</evidence>
<dbReference type="VEuPathDB" id="VectorBase:ISCI015029"/>
<dbReference type="AlphaFoldDB" id="B7QL16"/>
<dbReference type="InParanoid" id="B7QL16"/>
<feature type="signal peptide" evidence="1">
    <location>
        <begin position="1"/>
        <end position="24"/>
    </location>
</feature>
<accession>B7QL16</accession>
<protein>
    <submittedName>
        <fullName evidence="2 3">Uncharacterized protein</fullName>
    </submittedName>
</protein>
<dbReference type="PaxDb" id="6945-B7QL16"/>
<dbReference type="EMBL" id="ABJB010352173">
    <property type="status" value="NOT_ANNOTATED_CDS"/>
    <property type="molecule type" value="Genomic_DNA"/>
</dbReference>
<gene>
    <name evidence="2" type="ORF">IscW_ISCW015029</name>
</gene>
<sequence length="77" mass="8031">MRTTTLIAVCLVLSLAVIPQRARAVNWGDMVVDVAEDILKTIEDMTTDITDTIGHAIDTIFGGSSSGNSTPGNAPAT</sequence>
<evidence type="ECO:0000313" key="3">
    <source>
        <dbReference type="EnsemblMetazoa" id="ISCW015029-PA"/>
    </source>
</evidence>
<name>B7QL16_IXOSC</name>
<evidence type="ECO:0000313" key="4">
    <source>
        <dbReference type="Proteomes" id="UP000001555"/>
    </source>
</evidence>
<dbReference type="EnsemblMetazoa" id="ISCW015029-RA">
    <property type="protein sequence ID" value="ISCW015029-PA"/>
    <property type="gene ID" value="ISCW015029"/>
</dbReference>
<dbReference type="EMBL" id="ABJB010885540">
    <property type="status" value="NOT_ANNOTATED_CDS"/>
    <property type="molecule type" value="Genomic_DNA"/>
</dbReference>
<reference evidence="3" key="2">
    <citation type="submission" date="2020-05" db="UniProtKB">
        <authorList>
            <consortium name="EnsemblMetazoa"/>
        </authorList>
    </citation>
    <scope>IDENTIFICATION</scope>
    <source>
        <strain evidence="3">wikel</strain>
    </source>
</reference>
<reference evidence="2 4" key="1">
    <citation type="submission" date="2008-03" db="EMBL/GenBank/DDBJ databases">
        <title>Annotation of Ixodes scapularis.</title>
        <authorList>
            <consortium name="Ixodes scapularis Genome Project Consortium"/>
            <person name="Caler E."/>
            <person name="Hannick L.I."/>
            <person name="Bidwell S."/>
            <person name="Joardar V."/>
            <person name="Thiagarajan M."/>
            <person name="Amedeo P."/>
            <person name="Galinsky K.J."/>
            <person name="Schobel S."/>
            <person name="Inman J."/>
            <person name="Hostetler J."/>
            <person name="Miller J."/>
            <person name="Hammond M."/>
            <person name="Megy K."/>
            <person name="Lawson D."/>
            <person name="Kodira C."/>
            <person name="Sutton G."/>
            <person name="Meyer J."/>
            <person name="Hill C.A."/>
            <person name="Birren B."/>
            <person name="Nene V."/>
            <person name="Collins F."/>
            <person name="Alarcon-Chaidez F."/>
            <person name="Wikel S."/>
            <person name="Strausberg R."/>
        </authorList>
    </citation>
    <scope>NUCLEOTIDE SEQUENCE [LARGE SCALE GENOMIC DNA]</scope>
    <source>
        <strain evidence="4">Wikel</strain>
        <strain evidence="2">Wikel colony</strain>
    </source>
</reference>
<proteinExistence type="predicted"/>
<dbReference type="HOGENOM" id="CLU_2640893_0_0_1"/>
<dbReference type="Proteomes" id="UP000001555">
    <property type="component" value="Unassembled WGS sequence"/>
</dbReference>
<dbReference type="VEuPathDB" id="VectorBase:ISCW015029"/>
<dbReference type="EMBL" id="DS963282">
    <property type="protein sequence ID" value="EEC19538.1"/>
    <property type="molecule type" value="Genomic_DNA"/>
</dbReference>